<name>B3EC36_CHLL2</name>
<comment type="similarity">
    <text evidence="1">Belongs to the patatin family.</text>
</comment>
<dbReference type="GO" id="GO:0016042">
    <property type="term" value="P:lipid catabolic process"/>
    <property type="evidence" value="ECO:0007669"/>
    <property type="project" value="UniProtKB-UniRule"/>
</dbReference>
<evidence type="ECO:0000256" key="3">
    <source>
        <dbReference type="PROSITE-ProRule" id="PRU01161"/>
    </source>
</evidence>
<dbReference type="NCBIfam" id="NF041079">
    <property type="entry name" value="CBASS_lipase"/>
    <property type="match status" value="1"/>
</dbReference>
<dbReference type="Gene3D" id="3.40.1090.10">
    <property type="entry name" value="Cytosolic phospholipase A2 catalytic domain"/>
    <property type="match status" value="1"/>
</dbReference>
<feature type="short sequence motif" description="GXGXXG" evidence="3">
    <location>
        <begin position="14"/>
        <end position="19"/>
    </location>
</feature>
<evidence type="ECO:0000256" key="2">
    <source>
        <dbReference type="ARBA" id="ARBA00023098"/>
    </source>
</evidence>
<feature type="active site" description="Proton acceptor" evidence="3">
    <location>
        <position position="189"/>
    </location>
</feature>
<dbReference type="SUPFAM" id="SSF52151">
    <property type="entry name" value="FabD/lysophospholipase-like"/>
    <property type="match status" value="1"/>
</dbReference>
<dbReference type="PANTHER" id="PTHR32176">
    <property type="entry name" value="XYLOSE ISOMERASE"/>
    <property type="match status" value="1"/>
</dbReference>
<dbReference type="EMBL" id="CP001097">
    <property type="protein sequence ID" value="ACD90111.1"/>
    <property type="molecule type" value="Genomic_DNA"/>
</dbReference>
<evidence type="ECO:0000259" key="4">
    <source>
        <dbReference type="PROSITE" id="PS51635"/>
    </source>
</evidence>
<dbReference type="STRING" id="290315.Clim_1036"/>
<reference evidence="5 6" key="1">
    <citation type="submission" date="2008-05" db="EMBL/GenBank/DDBJ databases">
        <title>Complete sequence of Chlorobium limicola DSM 245.</title>
        <authorList>
            <consortium name="US DOE Joint Genome Institute"/>
            <person name="Lucas S."/>
            <person name="Copeland A."/>
            <person name="Lapidus A."/>
            <person name="Glavina del Rio T."/>
            <person name="Dalin E."/>
            <person name="Tice H."/>
            <person name="Bruce D."/>
            <person name="Goodwin L."/>
            <person name="Pitluck S."/>
            <person name="Schmutz J."/>
            <person name="Larimer F."/>
            <person name="Land M."/>
            <person name="Hauser L."/>
            <person name="Kyrpides N."/>
            <person name="Ovchinnikova G."/>
            <person name="Zhao F."/>
            <person name="Li T."/>
            <person name="Liu Z."/>
            <person name="Overmann J."/>
            <person name="Bryant D.A."/>
            <person name="Richardson P."/>
        </authorList>
    </citation>
    <scope>NUCLEOTIDE SEQUENCE [LARGE SCALE GENOMIC DNA]</scope>
    <source>
        <strain evidence="6">DSM 245 / NBRC 103803 / 6330</strain>
    </source>
</reference>
<feature type="active site" description="Nucleophile" evidence="3">
    <location>
        <position position="54"/>
    </location>
</feature>
<keyword evidence="3" id="KW-0378">Hydrolase</keyword>
<accession>B3EC36</accession>
<dbReference type="InterPro" id="IPR016035">
    <property type="entry name" value="Acyl_Trfase/lysoPLipase"/>
</dbReference>
<sequence length="337" mass="38240">MRDRLDFKILAIDGGGIRGLYTAWILNEFERDIKKIYGSDTLIGDCVDLVCGTSTGGLIALGISQRIPMNEIVDLYLKSGPIIFNGSQSLIKKLRQVFWGGKYKNVELKMHLDRIFDQKKIGDGRNLLCIPSYDFTNGTYEVFKFDHTEGNLSRHNNLKVTDVALATSAAPTYFPVSSIELEGNRLFIDGGVWSNNPSMVGYLEAIRYFVGKNRKYNVIKMMSISSLPVRSGIKPGAKLNRSVLDWRSKIFDISITGQSEFAHIFMNNIKQISDGIVKYHRITKVVDIPEHIEILSLDNATKPAIDLLLQYAQDTYHIHRHKDFVKDYWGSMKSYNI</sequence>
<dbReference type="PANTHER" id="PTHR32176:SF92">
    <property type="entry name" value="XYLOSE ISOMERASE"/>
    <property type="match status" value="1"/>
</dbReference>
<dbReference type="GO" id="GO:0047372">
    <property type="term" value="F:monoacylglycerol lipase activity"/>
    <property type="evidence" value="ECO:0007669"/>
    <property type="project" value="TreeGrafter"/>
</dbReference>
<dbReference type="Proteomes" id="UP000008841">
    <property type="component" value="Chromosome"/>
</dbReference>
<feature type="domain" description="PNPLA" evidence="4">
    <location>
        <begin position="10"/>
        <end position="202"/>
    </location>
</feature>
<keyword evidence="2 3" id="KW-0443">Lipid metabolism</keyword>
<proteinExistence type="inferred from homology"/>
<dbReference type="KEGG" id="cli:Clim_1036"/>
<keyword evidence="3" id="KW-0442">Lipid degradation</keyword>
<dbReference type="eggNOG" id="COG3621">
    <property type="taxonomic scope" value="Bacteria"/>
</dbReference>
<dbReference type="Pfam" id="PF01734">
    <property type="entry name" value="Patatin"/>
    <property type="match status" value="1"/>
</dbReference>
<feature type="short sequence motif" description="DGA/G" evidence="3">
    <location>
        <begin position="189"/>
        <end position="191"/>
    </location>
</feature>
<dbReference type="CDD" id="cd07199">
    <property type="entry name" value="Pat17_PNPLA8_PNPLA9_like"/>
    <property type="match status" value="1"/>
</dbReference>
<dbReference type="HOGENOM" id="CLU_000288_144_9_10"/>
<dbReference type="GO" id="GO:0004620">
    <property type="term" value="F:phospholipase activity"/>
    <property type="evidence" value="ECO:0007669"/>
    <property type="project" value="TreeGrafter"/>
</dbReference>
<evidence type="ECO:0000313" key="6">
    <source>
        <dbReference type="Proteomes" id="UP000008841"/>
    </source>
</evidence>
<organism evidence="5 6">
    <name type="scientific">Chlorobium limicola (strain DSM 245 / NBRC 103803 / 6330)</name>
    <dbReference type="NCBI Taxonomy" id="290315"/>
    <lineage>
        <taxon>Bacteria</taxon>
        <taxon>Pseudomonadati</taxon>
        <taxon>Chlorobiota</taxon>
        <taxon>Chlorobiia</taxon>
        <taxon>Chlorobiales</taxon>
        <taxon>Chlorobiaceae</taxon>
        <taxon>Chlorobium/Pelodictyon group</taxon>
        <taxon>Chlorobium</taxon>
    </lineage>
</organism>
<dbReference type="PROSITE" id="PS51635">
    <property type="entry name" value="PNPLA"/>
    <property type="match status" value="1"/>
</dbReference>
<evidence type="ECO:0000256" key="1">
    <source>
        <dbReference type="ARBA" id="ARBA00010240"/>
    </source>
</evidence>
<dbReference type="OrthoDB" id="9807112at2"/>
<dbReference type="AlphaFoldDB" id="B3EC36"/>
<dbReference type="InterPro" id="IPR002641">
    <property type="entry name" value="PNPLA_dom"/>
</dbReference>
<protein>
    <submittedName>
        <fullName evidence="5">Patatin</fullName>
    </submittedName>
</protein>
<feature type="short sequence motif" description="GXSXG" evidence="3">
    <location>
        <begin position="52"/>
        <end position="56"/>
    </location>
</feature>
<gene>
    <name evidence="5" type="ordered locus">Clim_1036</name>
</gene>
<evidence type="ECO:0000313" key="5">
    <source>
        <dbReference type="EMBL" id="ACD90111.1"/>
    </source>
</evidence>